<sequence length="384" mass="41396">MARQMTSKRMRVLETLSISIALVMILLHATSVRGQDASECEVAASGGCYDKEKSMKLKIIGIFTILVSSMIGIGLPLFSTSFPALHPDRNAATIVKILAAGVILSTGFMHVLPDSWNNLTSPCLPENPWRIYPFSTFIAMVTTVLTMMMDTVATAYFKKKGLKRMHAHCGNHDTSGGGGGGGGGGVGAVHHMQSPREGDMEMVEQTSYKGNKEIDVEYEEKQSQLLRYRIVAQVLELGIVVHSVVIGLAMGVSNNPCTIRPLVAAMCFHQLFEGMGLGGCILQADYGYKMKATMVAFFSVTTPFGIALGIGMLSFYNENSPSALIVVGVLNATSSGLLIYMALVDLLACDFMGPKLQGNIKLQLVCYFACFIGMGIMSLMAKWA</sequence>
<evidence type="ECO:0000256" key="9">
    <source>
        <dbReference type="SAM" id="SignalP"/>
    </source>
</evidence>
<dbReference type="GO" id="GO:0005886">
    <property type="term" value="C:plasma membrane"/>
    <property type="evidence" value="ECO:0000318"/>
    <property type="project" value="GO_Central"/>
</dbReference>
<dbReference type="PANTHER" id="PTHR11040">
    <property type="entry name" value="ZINC/IRON TRANSPORTER"/>
    <property type="match status" value="1"/>
</dbReference>
<keyword evidence="3 8" id="KW-0813">Transport</keyword>
<keyword evidence="7 8" id="KW-0472">Membrane</keyword>
<comment type="caution">
    <text evidence="8">Lacks conserved residue(s) required for the propagation of feature annotation.</text>
</comment>
<evidence type="ECO:0000313" key="10">
    <source>
        <dbReference type="Proteomes" id="UP000813463"/>
    </source>
</evidence>
<organism evidence="10 11">
    <name type="scientific">Spinacia oleracea</name>
    <name type="common">Spinach</name>
    <dbReference type="NCBI Taxonomy" id="3562"/>
    <lineage>
        <taxon>Eukaryota</taxon>
        <taxon>Viridiplantae</taxon>
        <taxon>Streptophyta</taxon>
        <taxon>Embryophyta</taxon>
        <taxon>Tracheophyta</taxon>
        <taxon>Spermatophyta</taxon>
        <taxon>Magnoliopsida</taxon>
        <taxon>eudicotyledons</taxon>
        <taxon>Gunneridae</taxon>
        <taxon>Pentapetalae</taxon>
        <taxon>Caryophyllales</taxon>
        <taxon>Chenopodiaceae</taxon>
        <taxon>Chenopodioideae</taxon>
        <taxon>Anserineae</taxon>
        <taxon>Spinacia</taxon>
    </lineage>
</organism>
<dbReference type="GO" id="GO:0005385">
    <property type="term" value="F:zinc ion transmembrane transporter activity"/>
    <property type="evidence" value="ECO:0000318"/>
    <property type="project" value="GO_Central"/>
</dbReference>
<dbReference type="AlphaFoldDB" id="A0A9R0IQS2"/>
<dbReference type="GO" id="GO:0071577">
    <property type="term" value="P:zinc ion transmembrane transport"/>
    <property type="evidence" value="ECO:0000318"/>
    <property type="project" value="GO_Central"/>
</dbReference>
<dbReference type="InterPro" id="IPR003689">
    <property type="entry name" value="ZIP"/>
</dbReference>
<feature type="transmembrane region" description="Helical" evidence="8">
    <location>
        <begin position="131"/>
        <end position="157"/>
    </location>
</feature>
<evidence type="ECO:0000256" key="2">
    <source>
        <dbReference type="ARBA" id="ARBA00006939"/>
    </source>
</evidence>
<dbReference type="InterPro" id="IPR004698">
    <property type="entry name" value="Zn/Fe_permease_fun/pln"/>
</dbReference>
<evidence type="ECO:0000256" key="6">
    <source>
        <dbReference type="ARBA" id="ARBA00023065"/>
    </source>
</evidence>
<name>A0A9R0IQS2_SPIOL</name>
<evidence type="ECO:0000256" key="1">
    <source>
        <dbReference type="ARBA" id="ARBA00004141"/>
    </source>
</evidence>
<keyword evidence="10" id="KW-1185">Reference proteome</keyword>
<keyword evidence="9" id="KW-0732">Signal</keyword>
<reference evidence="11" key="2">
    <citation type="submission" date="2025-08" db="UniProtKB">
        <authorList>
            <consortium name="RefSeq"/>
        </authorList>
    </citation>
    <scope>IDENTIFICATION</scope>
    <source>
        <tissue evidence="11">Leaf</tissue>
    </source>
</reference>
<keyword evidence="4 8" id="KW-0812">Transmembrane</keyword>
<comment type="subcellular location">
    <subcellularLocation>
        <location evidence="1 8">Membrane</location>
        <topology evidence="1 8">Multi-pass membrane protein</topology>
    </subcellularLocation>
</comment>
<dbReference type="KEGG" id="soe:110793275"/>
<evidence type="ECO:0000256" key="7">
    <source>
        <dbReference type="ARBA" id="ARBA00023136"/>
    </source>
</evidence>
<evidence type="ECO:0000256" key="3">
    <source>
        <dbReference type="ARBA" id="ARBA00022448"/>
    </source>
</evidence>
<dbReference type="RefSeq" id="XP_021853828.2">
    <property type="nucleotide sequence ID" value="XM_021998136.2"/>
</dbReference>
<protein>
    <submittedName>
        <fullName evidence="11">Fe(2+) transport protein 1-like</fullName>
    </submittedName>
</protein>
<dbReference type="Proteomes" id="UP000813463">
    <property type="component" value="Chromosome 6"/>
</dbReference>
<reference evidence="10" key="1">
    <citation type="journal article" date="2021" name="Nat. Commun.">
        <title>Genomic analyses provide insights into spinach domestication and the genetic basis of agronomic traits.</title>
        <authorList>
            <person name="Cai X."/>
            <person name="Sun X."/>
            <person name="Xu C."/>
            <person name="Sun H."/>
            <person name="Wang X."/>
            <person name="Ge C."/>
            <person name="Zhang Z."/>
            <person name="Wang Q."/>
            <person name="Fei Z."/>
            <person name="Jiao C."/>
            <person name="Wang Q."/>
        </authorList>
    </citation>
    <scope>NUCLEOTIDE SEQUENCE [LARGE SCALE GENOMIC DNA]</scope>
    <source>
        <strain evidence="10">cv. Varoflay</strain>
    </source>
</reference>
<dbReference type="Pfam" id="PF02535">
    <property type="entry name" value="Zip"/>
    <property type="match status" value="1"/>
</dbReference>
<feature type="transmembrane region" description="Helical" evidence="8">
    <location>
        <begin position="58"/>
        <end position="78"/>
    </location>
</feature>
<feature type="transmembrane region" description="Helical" evidence="8">
    <location>
        <begin position="90"/>
        <end position="111"/>
    </location>
</feature>
<feature type="transmembrane region" description="Helical" evidence="8">
    <location>
        <begin position="294"/>
        <end position="316"/>
    </location>
</feature>
<accession>A0A9R0IQS2</accession>
<evidence type="ECO:0000256" key="8">
    <source>
        <dbReference type="RuleBase" id="RU362088"/>
    </source>
</evidence>
<feature type="signal peptide" evidence="9">
    <location>
        <begin position="1"/>
        <end position="34"/>
    </location>
</feature>
<comment type="similarity">
    <text evidence="2 8">Belongs to the ZIP transporter (TC 2.A.5) family.</text>
</comment>
<keyword evidence="5 8" id="KW-1133">Transmembrane helix</keyword>
<evidence type="ECO:0000256" key="4">
    <source>
        <dbReference type="ARBA" id="ARBA00022692"/>
    </source>
</evidence>
<gene>
    <name evidence="11" type="primary">LOC110793275</name>
</gene>
<dbReference type="PANTHER" id="PTHR11040:SF41">
    <property type="entry name" value="ZINC TRANSPORTER 7"/>
    <property type="match status" value="1"/>
</dbReference>
<keyword evidence="6 8" id="KW-0406">Ion transport</keyword>
<feature type="chain" id="PRO_5045113661" evidence="9">
    <location>
        <begin position="35"/>
        <end position="384"/>
    </location>
</feature>
<feature type="transmembrane region" description="Helical" evidence="8">
    <location>
        <begin position="322"/>
        <end position="343"/>
    </location>
</feature>
<evidence type="ECO:0000313" key="11">
    <source>
        <dbReference type="RefSeq" id="XP_021853828.2"/>
    </source>
</evidence>
<dbReference type="NCBIfam" id="TIGR00820">
    <property type="entry name" value="zip"/>
    <property type="match status" value="1"/>
</dbReference>
<proteinExistence type="inferred from homology"/>
<feature type="transmembrane region" description="Helical" evidence="8">
    <location>
        <begin position="364"/>
        <end position="383"/>
    </location>
</feature>
<evidence type="ECO:0000256" key="5">
    <source>
        <dbReference type="ARBA" id="ARBA00022989"/>
    </source>
</evidence>
<dbReference type="GeneID" id="110793275"/>
<feature type="transmembrane region" description="Helical" evidence="8">
    <location>
        <begin position="230"/>
        <end position="250"/>
    </location>
</feature>